<gene>
    <name evidence="1" type="ORF">IV01_06780</name>
</gene>
<protein>
    <submittedName>
        <fullName evidence="1">Uncharacterized protein</fullName>
    </submittedName>
</protein>
<name>A0A085VN70_PSESX</name>
<keyword evidence="2" id="KW-1185">Reference proteome</keyword>
<dbReference type="EMBL" id="JPQU01000023">
    <property type="protein sequence ID" value="KFE56883.1"/>
    <property type="molecule type" value="Genomic_DNA"/>
</dbReference>
<comment type="caution">
    <text evidence="1">The sequence shown here is derived from an EMBL/GenBank/DDBJ whole genome shotgun (WGS) entry which is preliminary data.</text>
</comment>
<dbReference type="Proteomes" id="UP000028631">
    <property type="component" value="Unassembled WGS sequence"/>
</dbReference>
<dbReference type="AlphaFoldDB" id="A0A085VN70"/>
<accession>A0A085VN70</accession>
<evidence type="ECO:0000313" key="1">
    <source>
        <dbReference type="EMBL" id="KFE56883.1"/>
    </source>
</evidence>
<evidence type="ECO:0000313" key="2">
    <source>
        <dbReference type="Proteomes" id="UP000028631"/>
    </source>
</evidence>
<organism evidence="1 2">
    <name type="scientific">Pseudomonas syringae</name>
    <dbReference type="NCBI Taxonomy" id="317"/>
    <lineage>
        <taxon>Bacteria</taxon>
        <taxon>Pseudomonadati</taxon>
        <taxon>Pseudomonadota</taxon>
        <taxon>Gammaproteobacteria</taxon>
        <taxon>Pseudomonadales</taxon>
        <taxon>Pseudomonadaceae</taxon>
        <taxon>Pseudomonas</taxon>
    </lineage>
</organism>
<reference evidence="1 2" key="1">
    <citation type="submission" date="2014-07" db="EMBL/GenBank/DDBJ databases">
        <title>Draft Genome Sequences of Environmental Pseudomonas syringae strains.</title>
        <authorList>
            <person name="Baltrus D.A."/>
            <person name="Berge O."/>
            <person name="Morris C."/>
        </authorList>
    </citation>
    <scope>NUCLEOTIDE SEQUENCE [LARGE SCALE GENOMIC DNA]</scope>
    <source>
        <strain evidence="1 2">GAW0119</strain>
    </source>
</reference>
<proteinExistence type="predicted"/>
<dbReference type="PATRIC" id="fig|317.175.peg.1410"/>
<sequence length="61" mass="7182">MRSVNCIHDWVRYPWKLPFSGILKRVLDTLHSLTREYVGLVDERMRVENGPEVASRLQKGE</sequence>